<dbReference type="Pfam" id="PF00400">
    <property type="entry name" value="WD40"/>
    <property type="match status" value="3"/>
</dbReference>
<dbReference type="PANTHER" id="PTHR19879">
    <property type="entry name" value="TRANSCRIPTION INITIATION FACTOR TFIID"/>
    <property type="match status" value="1"/>
</dbReference>
<dbReference type="AlphaFoldDB" id="A0A8H8CHF7"/>
<dbReference type="SUPFAM" id="SSF50978">
    <property type="entry name" value="WD40 repeat-like"/>
    <property type="match status" value="1"/>
</dbReference>
<evidence type="ECO:0000256" key="2">
    <source>
        <dbReference type="SAM" id="MobiDB-lite"/>
    </source>
</evidence>
<dbReference type="Gene3D" id="2.130.10.10">
    <property type="entry name" value="YVTN repeat-like/Quinoprotein amine dehydrogenase"/>
    <property type="match status" value="2"/>
</dbReference>
<dbReference type="InterPro" id="IPR001680">
    <property type="entry name" value="WD40_rpt"/>
</dbReference>
<evidence type="ECO:0000313" key="3">
    <source>
        <dbReference type="EMBL" id="KAG5166457.1"/>
    </source>
</evidence>
<sequence>MAHRHNPNPSTSRQGPEVINVDEVYMKYEYDSEEDGIQTIDANTFRQSVRRSEGREKEKDKMRRLSSWPASSSGSFIPHVSKSRQDDAVRPSSAVIRQPPAVKRQIEVIELSSDDEAVFELLTPRKKIKADSATPQPPFQTEITSDYDEDMADAFQSDNKPFQEHIKTPEPEQPSFDDEDDGTGWDWDPIGDIQDSDIWESSTQVAIAEDDVKLDISQLPVTEQSPSESPLVPYFRRPDTSMYGRYPIRRPVEEIVFIWDKLRACDNLYYKRRCRHPFSRPFYTRPWNVDFHVYSLECEHSFKRAPGCISKIEQSGKWTAIGTASIGGLPDNVPIDPASAAQNQPGSLMTWQNGRGLEIPSGHFKRTADPTTGGWKYKYYAVHDVKFDPHSVAFASTGADRKLRIWTLEDEDGSDERIPASDNSPFEAEGRSRWKNSDTESFGRTPYDIVFNPESSMLAVAEKKVNVYKITEAGKSSCYFHLHPTKSPHVIGSMAWGAGPTTDILFASSEPDPFHTVNTPHFDGIHAMYSTEKERILVEFDAKEAGDTLAINSSGDMLAVSTRGGQNDHILRLYDVSRQRSNATATVKLSSFPQRYEQFEGEVSCASFSPDGLYLAMGRNDNHVHLYDVRMLDRGPIFDYEHFGESLASPGNGYGILKIHWIHSEQTRRMALLSGGEDGCVRIWDPALASGDKKKNETAIAKMNADVMTFSYGDRYAGEHVLVVGDADGEVKIFNDVI</sequence>
<feature type="region of interest" description="Disordered" evidence="2">
    <location>
        <begin position="39"/>
        <end position="96"/>
    </location>
</feature>
<dbReference type="InterPro" id="IPR036322">
    <property type="entry name" value="WD40_repeat_dom_sf"/>
</dbReference>
<dbReference type="PROSITE" id="PS50082">
    <property type="entry name" value="WD_REPEATS_2"/>
    <property type="match status" value="3"/>
</dbReference>
<name>A0A8H8CHF7_PSICU</name>
<feature type="repeat" description="WD" evidence="1">
    <location>
        <begin position="672"/>
        <end position="685"/>
    </location>
</feature>
<dbReference type="PANTHER" id="PTHR19879:SF9">
    <property type="entry name" value="TRANSCRIPTION INITIATION FACTOR TFIID SUBUNIT 5"/>
    <property type="match status" value="1"/>
</dbReference>
<proteinExistence type="predicted"/>
<keyword evidence="1" id="KW-0853">WD repeat</keyword>
<organism evidence="3">
    <name type="scientific">Psilocybe cubensis</name>
    <name type="common">Psychedelic mushroom</name>
    <name type="synonym">Stropharia cubensis</name>
    <dbReference type="NCBI Taxonomy" id="181762"/>
    <lineage>
        <taxon>Eukaryota</taxon>
        <taxon>Fungi</taxon>
        <taxon>Dikarya</taxon>
        <taxon>Basidiomycota</taxon>
        <taxon>Agaricomycotina</taxon>
        <taxon>Agaricomycetes</taxon>
        <taxon>Agaricomycetidae</taxon>
        <taxon>Agaricales</taxon>
        <taxon>Agaricineae</taxon>
        <taxon>Strophariaceae</taxon>
        <taxon>Psilocybe</taxon>
    </lineage>
</organism>
<feature type="region of interest" description="Disordered" evidence="2">
    <location>
        <begin position="163"/>
        <end position="182"/>
    </location>
</feature>
<reference evidence="3" key="1">
    <citation type="submission" date="2021-02" db="EMBL/GenBank/DDBJ databases">
        <title>Psilocybe cubensis genome.</title>
        <authorList>
            <person name="Mckernan K.J."/>
            <person name="Crawford S."/>
            <person name="Trippe A."/>
            <person name="Kane L.T."/>
            <person name="Mclaughlin S."/>
        </authorList>
    </citation>
    <scope>NUCLEOTIDE SEQUENCE [LARGE SCALE GENOMIC DNA]</scope>
    <source>
        <strain evidence="3">MGC-MH-2018</strain>
    </source>
</reference>
<feature type="repeat" description="WD" evidence="1">
    <location>
        <begin position="382"/>
        <end position="416"/>
    </location>
</feature>
<feature type="repeat" description="WD" evidence="1">
    <location>
        <begin position="596"/>
        <end position="630"/>
    </location>
</feature>
<dbReference type="SMART" id="SM00320">
    <property type="entry name" value="WD40"/>
    <property type="match status" value="4"/>
</dbReference>
<feature type="compositionally biased region" description="Basic and acidic residues" evidence="2">
    <location>
        <begin position="428"/>
        <end position="438"/>
    </location>
</feature>
<dbReference type="InterPro" id="IPR015943">
    <property type="entry name" value="WD40/YVTN_repeat-like_dom_sf"/>
</dbReference>
<gene>
    <name evidence="3" type="ORF">JR316_008546</name>
</gene>
<evidence type="ECO:0000256" key="1">
    <source>
        <dbReference type="PROSITE-ProRule" id="PRU00221"/>
    </source>
</evidence>
<comment type="caution">
    <text evidence="3">The sequence shown here is derived from an EMBL/GenBank/DDBJ whole genome shotgun (WGS) entry which is preliminary data.</text>
</comment>
<dbReference type="EMBL" id="JAFIQS010000008">
    <property type="protein sequence ID" value="KAG5166457.1"/>
    <property type="molecule type" value="Genomic_DNA"/>
</dbReference>
<feature type="region of interest" description="Disordered" evidence="2">
    <location>
        <begin position="413"/>
        <end position="438"/>
    </location>
</feature>
<protein>
    <recommendedName>
        <fullName evidence="4">WD40 repeat-like protein</fullName>
    </recommendedName>
</protein>
<accession>A0A8H8CHF7</accession>
<dbReference type="OrthoDB" id="10248252at2759"/>
<evidence type="ECO:0008006" key="4">
    <source>
        <dbReference type="Google" id="ProtNLM"/>
    </source>
</evidence>
<feature type="compositionally biased region" description="Basic and acidic residues" evidence="2">
    <location>
        <begin position="50"/>
        <end position="63"/>
    </location>
</feature>